<protein>
    <submittedName>
        <fullName evidence="6">ABC transporter ATP-binding protein</fullName>
    </submittedName>
</protein>
<proteinExistence type="inferred from homology"/>
<evidence type="ECO:0000256" key="3">
    <source>
        <dbReference type="ARBA" id="ARBA00022741"/>
    </source>
</evidence>
<name>A0A9X4EKC3_9FLAO</name>
<dbReference type="InterPro" id="IPR003439">
    <property type="entry name" value="ABC_transporter-like_ATP-bd"/>
</dbReference>
<dbReference type="PANTHER" id="PTHR43776:SF7">
    <property type="entry name" value="D,D-DIPEPTIDE TRANSPORT ATP-BINDING PROTEIN DDPF-RELATED"/>
    <property type="match status" value="1"/>
</dbReference>
<dbReference type="NCBIfam" id="NF008453">
    <property type="entry name" value="PRK11308.1"/>
    <property type="match status" value="2"/>
</dbReference>
<dbReference type="RefSeq" id="WP_274638883.1">
    <property type="nucleotide sequence ID" value="NZ_JAIWJY010000001.1"/>
</dbReference>
<dbReference type="PANTHER" id="PTHR43776">
    <property type="entry name" value="TRANSPORT ATP-BINDING PROTEIN"/>
    <property type="match status" value="1"/>
</dbReference>
<comment type="similarity">
    <text evidence="1">Belongs to the ABC transporter superfamily.</text>
</comment>
<reference evidence="6" key="1">
    <citation type="submission" date="2021-09" db="EMBL/GenBank/DDBJ databases">
        <authorList>
            <person name="Smyrli M."/>
        </authorList>
    </citation>
    <scope>NUCLEOTIDE SEQUENCE</scope>
    <source>
        <strain evidence="6">LAR25</strain>
    </source>
</reference>
<dbReference type="Proteomes" id="UP001149303">
    <property type="component" value="Unassembled WGS sequence"/>
</dbReference>
<dbReference type="GO" id="GO:0055085">
    <property type="term" value="P:transmembrane transport"/>
    <property type="evidence" value="ECO:0007669"/>
    <property type="project" value="UniProtKB-ARBA"/>
</dbReference>
<evidence type="ECO:0000256" key="4">
    <source>
        <dbReference type="ARBA" id="ARBA00022840"/>
    </source>
</evidence>
<dbReference type="CDD" id="cd03257">
    <property type="entry name" value="ABC_NikE_OppD_transporters"/>
    <property type="match status" value="2"/>
</dbReference>
<comment type="caution">
    <text evidence="6">The sequence shown here is derived from an EMBL/GenBank/DDBJ whole genome shotgun (WGS) entry which is preliminary data.</text>
</comment>
<keyword evidence="4 6" id="KW-0067">ATP-binding</keyword>
<feature type="domain" description="ABC transporter" evidence="5">
    <location>
        <begin position="2"/>
        <end position="248"/>
    </location>
</feature>
<dbReference type="GO" id="GO:0005524">
    <property type="term" value="F:ATP binding"/>
    <property type="evidence" value="ECO:0007669"/>
    <property type="project" value="UniProtKB-KW"/>
</dbReference>
<keyword evidence="7" id="KW-1185">Reference proteome</keyword>
<dbReference type="InterPro" id="IPR027417">
    <property type="entry name" value="P-loop_NTPase"/>
</dbReference>
<evidence type="ECO:0000256" key="1">
    <source>
        <dbReference type="ARBA" id="ARBA00005417"/>
    </source>
</evidence>
<dbReference type="Pfam" id="PF08352">
    <property type="entry name" value="oligo_HPY"/>
    <property type="match status" value="2"/>
</dbReference>
<dbReference type="AlphaFoldDB" id="A0A9X4EKC3"/>
<organism evidence="6 7">
    <name type="scientific">Tenacibaculum larymnensis</name>
    <dbReference type="NCBI Taxonomy" id="2878201"/>
    <lineage>
        <taxon>Bacteria</taxon>
        <taxon>Pseudomonadati</taxon>
        <taxon>Bacteroidota</taxon>
        <taxon>Flavobacteriia</taxon>
        <taxon>Flavobacteriales</taxon>
        <taxon>Flavobacteriaceae</taxon>
        <taxon>Tenacibaculum</taxon>
    </lineage>
</organism>
<dbReference type="SUPFAM" id="SSF52540">
    <property type="entry name" value="P-loop containing nucleoside triphosphate hydrolases"/>
    <property type="match status" value="2"/>
</dbReference>
<dbReference type="SMART" id="SM00382">
    <property type="entry name" value="AAA"/>
    <property type="match status" value="2"/>
</dbReference>
<dbReference type="GO" id="GO:0015833">
    <property type="term" value="P:peptide transport"/>
    <property type="evidence" value="ECO:0007669"/>
    <property type="project" value="InterPro"/>
</dbReference>
<evidence type="ECO:0000313" key="6">
    <source>
        <dbReference type="EMBL" id="MDE1205519.1"/>
    </source>
</evidence>
<dbReference type="InterPro" id="IPR013563">
    <property type="entry name" value="Oligopep_ABC_C"/>
</dbReference>
<evidence type="ECO:0000259" key="5">
    <source>
        <dbReference type="PROSITE" id="PS50893"/>
    </source>
</evidence>
<dbReference type="Pfam" id="PF00005">
    <property type="entry name" value="ABC_tran"/>
    <property type="match status" value="2"/>
</dbReference>
<dbReference type="PROSITE" id="PS50893">
    <property type="entry name" value="ABC_TRANSPORTER_2"/>
    <property type="match status" value="2"/>
</dbReference>
<feature type="domain" description="ABC transporter" evidence="5">
    <location>
        <begin position="296"/>
        <end position="546"/>
    </location>
</feature>
<dbReference type="NCBIfam" id="NF007739">
    <property type="entry name" value="PRK10419.1"/>
    <property type="match status" value="2"/>
</dbReference>
<dbReference type="InterPro" id="IPR003593">
    <property type="entry name" value="AAA+_ATPase"/>
</dbReference>
<gene>
    <name evidence="6" type="ORF">LCI24_01805</name>
</gene>
<dbReference type="InterPro" id="IPR017871">
    <property type="entry name" value="ABC_transporter-like_CS"/>
</dbReference>
<evidence type="ECO:0000256" key="2">
    <source>
        <dbReference type="ARBA" id="ARBA00022448"/>
    </source>
</evidence>
<dbReference type="EMBL" id="JAIWJY010000001">
    <property type="protein sequence ID" value="MDE1205519.1"/>
    <property type="molecule type" value="Genomic_DNA"/>
</dbReference>
<evidence type="ECO:0000313" key="7">
    <source>
        <dbReference type="Proteomes" id="UP001149303"/>
    </source>
</evidence>
<accession>A0A9X4EKC3</accession>
<dbReference type="FunFam" id="3.40.50.300:FF:000016">
    <property type="entry name" value="Oligopeptide ABC transporter ATP-binding component"/>
    <property type="match status" value="2"/>
</dbReference>
<sequence length="553" mass="62102">MLEVKNLEISFKNSQPLVQRVSFSVEKNKTLGIVGESGSGKSISSLAILGLLPKTATVKGDLFFNQQPLLGYNEQDYQKIRGNEIAMIFQEPMSSLNPTLTCGFQVAEMLQQHTQLPNQEIKEEVISLFSKVKLPRPEAIYNSYPHQISGGQKQRVMIAMAIACKPQLLIADEPTTALDVTVQKEIISLLKELQQEFEMGIIFISHDLALVSEIADSVVVMHKGKIVEKGSANHVFLHPKKSYTKALINSKPNTKKRLKTLPTVSDFINETIDSTIYTDEERNAFHQKIYRRPPLLEIINLHKDFISNASWFSKPAIVKAVNDVSFKIYEGETLGLVGESGCGKTTLSRTILQLEKATSGSILYKGTDITKLSKSAFKKLRKDIQIIFQDPFSSLNPRITVGNAILEPMKVHHILNSNNERKEYVYNLLEKVGLEATHFDRYPHEFSGGQRQRIGIARAIALQPKLIICDESVSALDVSVQAQVLNLLNQLKSEFNFTYIFISHDLSVVKYMADQLVVMNKGRVEEIADADEIYQHPKTKYTQTLIEAIPKGL</sequence>
<dbReference type="PROSITE" id="PS00211">
    <property type="entry name" value="ABC_TRANSPORTER_1"/>
    <property type="match status" value="2"/>
</dbReference>
<dbReference type="GO" id="GO:0016887">
    <property type="term" value="F:ATP hydrolysis activity"/>
    <property type="evidence" value="ECO:0007669"/>
    <property type="project" value="InterPro"/>
</dbReference>
<dbReference type="NCBIfam" id="NF010167">
    <property type="entry name" value="PRK13648.1"/>
    <property type="match status" value="2"/>
</dbReference>
<keyword evidence="2" id="KW-0813">Transport</keyword>
<keyword evidence="3" id="KW-0547">Nucleotide-binding</keyword>
<dbReference type="InterPro" id="IPR050319">
    <property type="entry name" value="ABC_transp_ATP-bind"/>
</dbReference>
<dbReference type="Gene3D" id="3.40.50.300">
    <property type="entry name" value="P-loop containing nucleotide triphosphate hydrolases"/>
    <property type="match status" value="2"/>
</dbReference>